<dbReference type="InterPro" id="IPR050723">
    <property type="entry name" value="CFA/CMAS"/>
</dbReference>
<dbReference type="Pfam" id="PF02353">
    <property type="entry name" value="CMAS"/>
    <property type="match status" value="1"/>
</dbReference>
<dbReference type="RefSeq" id="WP_080174754.1">
    <property type="nucleotide sequence ID" value="NZ_AP024854.1"/>
</dbReference>
<evidence type="ECO:0000313" key="8">
    <source>
        <dbReference type="Proteomes" id="UP000191116"/>
    </source>
</evidence>
<proteinExistence type="inferred from homology"/>
<keyword evidence="2 7" id="KW-0489">Methyltransferase</keyword>
<gene>
    <name evidence="7" type="primary">cfa_2</name>
    <name evidence="7" type="ORF">CZ814_01934</name>
</gene>
<keyword evidence="3 7" id="KW-0808">Transferase</keyword>
<dbReference type="CDD" id="cd02440">
    <property type="entry name" value="AdoMet_MTases"/>
    <property type="match status" value="1"/>
</dbReference>
<dbReference type="Proteomes" id="UP000191116">
    <property type="component" value="Unassembled WGS sequence"/>
</dbReference>
<dbReference type="GO" id="GO:0008825">
    <property type="term" value="F:cyclopropane-fatty-acyl-phospholipid synthase activity"/>
    <property type="evidence" value="ECO:0007669"/>
    <property type="project" value="UniProtKB-EC"/>
</dbReference>
<evidence type="ECO:0000313" key="7">
    <source>
        <dbReference type="EMBL" id="SKA34931.1"/>
    </source>
</evidence>
<evidence type="ECO:0000256" key="4">
    <source>
        <dbReference type="ARBA" id="ARBA00022691"/>
    </source>
</evidence>
<dbReference type="InterPro" id="IPR029063">
    <property type="entry name" value="SAM-dependent_MTases_sf"/>
</dbReference>
<evidence type="ECO:0000256" key="2">
    <source>
        <dbReference type="ARBA" id="ARBA00022603"/>
    </source>
</evidence>
<evidence type="ECO:0000256" key="1">
    <source>
        <dbReference type="ARBA" id="ARBA00010815"/>
    </source>
</evidence>
<comment type="similarity">
    <text evidence="1">Belongs to the CFA/CMAS family.</text>
</comment>
<dbReference type="GO" id="GO:0008610">
    <property type="term" value="P:lipid biosynthetic process"/>
    <property type="evidence" value="ECO:0007669"/>
    <property type="project" value="InterPro"/>
</dbReference>
<dbReference type="OrthoDB" id="9782855at2"/>
<dbReference type="SUPFAM" id="SSF53335">
    <property type="entry name" value="S-adenosyl-L-methionine-dependent methyltransferases"/>
    <property type="match status" value="1"/>
</dbReference>
<dbReference type="GO" id="GO:0032259">
    <property type="term" value="P:methylation"/>
    <property type="evidence" value="ECO:0007669"/>
    <property type="project" value="UniProtKB-KW"/>
</dbReference>
<evidence type="ECO:0000256" key="5">
    <source>
        <dbReference type="ARBA" id="ARBA00023098"/>
    </source>
</evidence>
<dbReference type="EMBL" id="FUWP01000008">
    <property type="protein sequence ID" value="SKA34931.1"/>
    <property type="molecule type" value="Genomic_DNA"/>
</dbReference>
<keyword evidence="4" id="KW-0949">S-adenosyl-L-methionine</keyword>
<protein>
    <submittedName>
        <fullName evidence="7">Cyclopropane-fatty-acyl-phospholipid synthase</fullName>
        <ecNumber evidence="7">2.1.1.79</ecNumber>
    </submittedName>
</protein>
<evidence type="ECO:0000256" key="6">
    <source>
        <dbReference type="PIRSR" id="PIRSR003085-1"/>
    </source>
</evidence>
<dbReference type="PANTHER" id="PTHR43667">
    <property type="entry name" value="CYCLOPROPANE-FATTY-ACYL-PHOSPHOLIPID SYNTHASE"/>
    <property type="match status" value="1"/>
</dbReference>
<dbReference type="NCBIfam" id="NF008686">
    <property type="entry name" value="PRK11705.1"/>
    <property type="match status" value="1"/>
</dbReference>
<name>A0A1T4T3V9_9GAMM</name>
<keyword evidence="5" id="KW-0443">Lipid metabolism</keyword>
<dbReference type="Gene3D" id="3.40.50.150">
    <property type="entry name" value="Vaccinia Virus protein VP39"/>
    <property type="match status" value="1"/>
</dbReference>
<feature type="active site" evidence="6">
    <location>
        <position position="350"/>
    </location>
</feature>
<dbReference type="PANTHER" id="PTHR43667:SF1">
    <property type="entry name" value="CYCLOPROPANE-FATTY-ACYL-PHOSPHOLIPID SYNTHASE"/>
    <property type="match status" value="1"/>
</dbReference>
<sequence length="380" mass="43681">MTNEKFFQNLLSHADVMINGSRPWDLQVHDDRLYDRVLTDGSLGFGESYMDGWWSCDAIDEMINRVLHARIDEKLDLSTKLAVGLKIGASKVKHLFNHQSIDRVTKDVPFHYDLGNDLFESMLDKRMTYTCGYWKDAIDLDSAQEAKLDLVCRKMGLKPGMRLLDIGCGWGSFMNYAAENYGVICDGLTLSKEQSALGQQRADDLNLPVKFILKDYRLHKPEQPYDRVVSIGMMEHVGPDNYPDYFKAAYRYLADDGIFLLHTIGSPNSKTETDAWINKYIFPNGVVPSMTQIGSAAEDYFNIEDVQNIGPDYDKTLVAWNDKFEQNWPKISEQYGEKFYRMWRYYLLSCAGAFRCRDLNVWQFGLTKKGAEMPLCVRSN</sequence>
<evidence type="ECO:0000256" key="3">
    <source>
        <dbReference type="ARBA" id="ARBA00022679"/>
    </source>
</evidence>
<reference evidence="7 8" key="1">
    <citation type="submission" date="2017-02" db="EMBL/GenBank/DDBJ databases">
        <authorList>
            <person name="Peterson S.W."/>
        </authorList>
    </citation>
    <scope>NUCLEOTIDE SEQUENCE [LARGE SCALE GENOMIC DNA]</scope>
    <source>
        <strain evidence="7 8">CECT 9189</strain>
    </source>
</reference>
<dbReference type="PIRSF" id="PIRSF003085">
    <property type="entry name" value="CMAS"/>
    <property type="match status" value="1"/>
</dbReference>
<dbReference type="InterPro" id="IPR003333">
    <property type="entry name" value="CMAS"/>
</dbReference>
<dbReference type="AlphaFoldDB" id="A0A1T4T3V9"/>
<organism evidence="7 8">
    <name type="scientific">Photobacterium toruni</name>
    <dbReference type="NCBI Taxonomy" id="1935446"/>
    <lineage>
        <taxon>Bacteria</taxon>
        <taxon>Pseudomonadati</taxon>
        <taxon>Pseudomonadota</taxon>
        <taxon>Gammaproteobacteria</taxon>
        <taxon>Vibrionales</taxon>
        <taxon>Vibrionaceae</taxon>
        <taxon>Photobacterium</taxon>
    </lineage>
</organism>
<accession>A0A1T4T3V9</accession>
<dbReference type="EC" id="2.1.1.79" evidence="7"/>